<evidence type="ECO:0000313" key="2">
    <source>
        <dbReference type="EMBL" id="ONG48241.1"/>
    </source>
</evidence>
<keyword evidence="3" id="KW-1185">Reference proteome</keyword>
<accession>A0A1V2GX24</accession>
<dbReference type="Proteomes" id="UP000188879">
    <property type="component" value="Unassembled WGS sequence"/>
</dbReference>
<comment type="caution">
    <text evidence="2">The sequence shown here is derived from an EMBL/GenBank/DDBJ whole genome shotgun (WGS) entry which is preliminary data.</text>
</comment>
<name>A0A1V2GX24_9PROT</name>
<dbReference type="AlphaFoldDB" id="A0A1V2GX24"/>
<sequence>MVAVDTAAPPGQGYGEFATLLQDMFAPLGFGLRSLTVPEDAFPGTPAGGPRINLIASRRSGRPICTLHFQMDTPPAGPGWTRPPLTLTRQGHLLYGLGTRRMKGAIAAVWAALRAADAVGLGLRFDPVLAFTTDGGQGANAHAGLRYLAEQGALEGHLVSLGGLAAPRLWTGSPASLDLEIRIPAAAGAAEAALPVLSRLTALQGRLGQGVDGPRLSITAVSAEQSGEASSPFCSLALHRRLGAGETAASIRAELDAVLQEALPPGHAATLREMAAIPAVADPHRGPNAGRWQQALRWGFGFGPEDFREYAGAEPSALGFVQQAGVSEILQAGLQRPGQPAQGPDECTSIDDVEALARSLLAYLADVPELPAF</sequence>
<dbReference type="PANTHER" id="PTHR43808">
    <property type="entry name" value="ACETYLORNITHINE DEACETYLASE"/>
    <property type="match status" value="1"/>
</dbReference>
<dbReference type="InterPro" id="IPR002933">
    <property type="entry name" value="Peptidase_M20"/>
</dbReference>
<dbReference type="EMBL" id="MLCO01000249">
    <property type="protein sequence ID" value="ONG48241.1"/>
    <property type="molecule type" value="Genomic_DNA"/>
</dbReference>
<evidence type="ECO:0000313" key="3">
    <source>
        <dbReference type="Proteomes" id="UP000188879"/>
    </source>
</evidence>
<protein>
    <submittedName>
        <fullName evidence="2">Uncharacterized protein</fullName>
    </submittedName>
</protein>
<dbReference type="GO" id="GO:0016787">
    <property type="term" value="F:hydrolase activity"/>
    <property type="evidence" value="ECO:0007669"/>
    <property type="project" value="InterPro"/>
</dbReference>
<keyword evidence="1" id="KW-0378">Hydrolase</keyword>
<organism evidence="2 3">
    <name type="scientific">Teichococcus deserti</name>
    <dbReference type="NCBI Taxonomy" id="1817963"/>
    <lineage>
        <taxon>Bacteria</taxon>
        <taxon>Pseudomonadati</taxon>
        <taxon>Pseudomonadota</taxon>
        <taxon>Alphaproteobacteria</taxon>
        <taxon>Acetobacterales</taxon>
        <taxon>Roseomonadaceae</taxon>
        <taxon>Roseomonas</taxon>
    </lineage>
</organism>
<reference evidence="2 3" key="1">
    <citation type="submission" date="2016-10" db="EMBL/GenBank/DDBJ databases">
        <title>Draft Genome sequence of Roseomonas sp. strain M3.</title>
        <authorList>
            <person name="Subhash Y."/>
            <person name="Lee S."/>
        </authorList>
    </citation>
    <scope>NUCLEOTIDE SEQUENCE [LARGE SCALE GENOMIC DNA]</scope>
    <source>
        <strain evidence="2 3">M3</strain>
    </source>
</reference>
<dbReference type="InterPro" id="IPR050072">
    <property type="entry name" value="Peptidase_M20A"/>
</dbReference>
<dbReference type="Gene3D" id="3.40.630.10">
    <property type="entry name" value="Zn peptidases"/>
    <property type="match status" value="1"/>
</dbReference>
<evidence type="ECO:0000256" key="1">
    <source>
        <dbReference type="ARBA" id="ARBA00022801"/>
    </source>
</evidence>
<proteinExistence type="predicted"/>
<dbReference type="Pfam" id="PF01546">
    <property type="entry name" value="Peptidase_M20"/>
    <property type="match status" value="1"/>
</dbReference>
<dbReference type="SUPFAM" id="SSF53187">
    <property type="entry name" value="Zn-dependent exopeptidases"/>
    <property type="match status" value="1"/>
</dbReference>
<gene>
    <name evidence="2" type="ORF">BKE38_22105</name>
</gene>